<dbReference type="OrthoDB" id="6160741at2759"/>
<sequence length="445" mass="51404">MNIRLLVSSEMAASGSEPSRQKVKQLEDFVKYTSESVDIKNRYPCEQLDKHASYVKKLVETINEKNGEYNPVFKSRVEPCGSYSDNLKIMEPDEFDFKMVMDLSKQPGINVTDVEPECGYKAWGYGYVIVGPEVETLDLPTTVNSRDEYSKQVRLSNEFISINVKQAVIRSLEHIENVNFIGERKLDDPEECTRIYNPGEISIHTDPKRNNHTPGHGPSIWLRVGTELCTTDIDLCFCIEKLQKSPSTSESRKFLIYTDDTMAGCCGTFAHWLESVIDPPGDRVMQLNVKHRQLLLTLKYIVNLMRECWSGDLNNTLYYNMSSYFLKTVLVHHEKTCQARNVGECFENVIEMFCEWDTNSNTFHIGDVTYVRDIHYNRNLKARQLVVIGVVWFFQQIRHSPTHSALWRSILDSDASKEEFLIRFREQCHFKALKDGATKMGLKLW</sequence>
<dbReference type="Proteomes" id="UP000749559">
    <property type="component" value="Unassembled WGS sequence"/>
</dbReference>
<protein>
    <submittedName>
        <fullName evidence="1">Uncharacterized protein</fullName>
    </submittedName>
</protein>
<evidence type="ECO:0000313" key="1">
    <source>
        <dbReference type="EMBL" id="CAH1778861.1"/>
    </source>
</evidence>
<dbReference type="Gene3D" id="3.30.460.90">
    <property type="match status" value="1"/>
</dbReference>
<name>A0A8S4NDJ3_OWEFU</name>
<dbReference type="EMBL" id="CAIIXF020000003">
    <property type="protein sequence ID" value="CAH1778861.1"/>
    <property type="molecule type" value="Genomic_DNA"/>
</dbReference>
<keyword evidence="2" id="KW-1185">Reference proteome</keyword>
<proteinExistence type="predicted"/>
<evidence type="ECO:0000313" key="2">
    <source>
        <dbReference type="Proteomes" id="UP000749559"/>
    </source>
</evidence>
<reference evidence="1" key="1">
    <citation type="submission" date="2022-03" db="EMBL/GenBank/DDBJ databases">
        <authorList>
            <person name="Martin C."/>
        </authorList>
    </citation>
    <scope>NUCLEOTIDE SEQUENCE</scope>
</reference>
<gene>
    <name evidence="1" type="ORF">OFUS_LOCUS5723</name>
</gene>
<dbReference type="AlphaFoldDB" id="A0A8S4NDJ3"/>
<comment type="caution">
    <text evidence="1">The sequence shown here is derived from an EMBL/GenBank/DDBJ whole genome shotgun (WGS) entry which is preliminary data.</text>
</comment>
<accession>A0A8S4NDJ3</accession>
<organism evidence="1 2">
    <name type="scientific">Owenia fusiformis</name>
    <name type="common">Polychaete worm</name>
    <dbReference type="NCBI Taxonomy" id="6347"/>
    <lineage>
        <taxon>Eukaryota</taxon>
        <taxon>Metazoa</taxon>
        <taxon>Spiralia</taxon>
        <taxon>Lophotrochozoa</taxon>
        <taxon>Annelida</taxon>
        <taxon>Polychaeta</taxon>
        <taxon>Sedentaria</taxon>
        <taxon>Canalipalpata</taxon>
        <taxon>Sabellida</taxon>
        <taxon>Oweniida</taxon>
        <taxon>Oweniidae</taxon>
        <taxon>Owenia</taxon>
    </lineage>
</organism>